<evidence type="ECO:0000259" key="5">
    <source>
        <dbReference type="PROSITE" id="PS50977"/>
    </source>
</evidence>
<dbReference type="Proteomes" id="UP000509418">
    <property type="component" value="Chromosome"/>
</dbReference>
<accession>A0A7H8TPR4</accession>
<evidence type="ECO:0000313" key="7">
    <source>
        <dbReference type="Proteomes" id="UP000509418"/>
    </source>
</evidence>
<keyword evidence="7" id="KW-1185">Reference proteome</keyword>
<protein>
    <submittedName>
        <fullName evidence="6">TetR/AcrR family transcriptional regulator</fullName>
    </submittedName>
</protein>
<name>A0A7H8TPR4_STRCX</name>
<dbReference type="InterPro" id="IPR001647">
    <property type="entry name" value="HTH_TetR"/>
</dbReference>
<evidence type="ECO:0000256" key="4">
    <source>
        <dbReference type="PROSITE-ProRule" id="PRU00335"/>
    </source>
</evidence>
<evidence type="ECO:0000256" key="2">
    <source>
        <dbReference type="ARBA" id="ARBA00023125"/>
    </source>
</evidence>
<dbReference type="PANTHER" id="PTHR30055">
    <property type="entry name" value="HTH-TYPE TRANSCRIPTIONAL REGULATOR RUTR"/>
    <property type="match status" value="1"/>
</dbReference>
<dbReference type="GO" id="GO:0003700">
    <property type="term" value="F:DNA-binding transcription factor activity"/>
    <property type="evidence" value="ECO:0007669"/>
    <property type="project" value="TreeGrafter"/>
</dbReference>
<proteinExistence type="predicted"/>
<dbReference type="Gene3D" id="1.10.357.10">
    <property type="entry name" value="Tetracycline Repressor, domain 2"/>
    <property type="match status" value="1"/>
</dbReference>
<dbReference type="AlphaFoldDB" id="A0A7H8TPR4"/>
<sequence>MTSRPYHHGDLPTALLTRAEQALRERGPEALSLRELARDIGVSPAAPSRHFKTKQALLDALALTGFERLAEAITASQQNLDGASFGDRLDAAARAYVGFAVDNAALLDLMFSVKHSPQASQELGATAHRWSEQLLGLIGDGQRSGEVREGQLERVALPIFAALHGYAGLAVSGMLPPEVSEHGLDDMIASILRECRPDAEQAGLPSPR</sequence>
<evidence type="ECO:0000313" key="6">
    <source>
        <dbReference type="EMBL" id="QKZ24130.1"/>
    </source>
</evidence>
<organism evidence="6 7">
    <name type="scientific">Streptomyces chartreusis</name>
    <dbReference type="NCBI Taxonomy" id="1969"/>
    <lineage>
        <taxon>Bacteria</taxon>
        <taxon>Bacillati</taxon>
        <taxon>Actinomycetota</taxon>
        <taxon>Actinomycetes</taxon>
        <taxon>Kitasatosporales</taxon>
        <taxon>Streptomycetaceae</taxon>
        <taxon>Streptomyces</taxon>
    </lineage>
</organism>
<dbReference type="InterPro" id="IPR050109">
    <property type="entry name" value="HTH-type_TetR-like_transc_reg"/>
</dbReference>
<dbReference type="Pfam" id="PF13305">
    <property type="entry name" value="TetR_C_33"/>
    <property type="match status" value="1"/>
</dbReference>
<dbReference type="SUPFAM" id="SSF46689">
    <property type="entry name" value="Homeodomain-like"/>
    <property type="match status" value="1"/>
</dbReference>
<dbReference type="PROSITE" id="PS50977">
    <property type="entry name" value="HTH_TETR_2"/>
    <property type="match status" value="1"/>
</dbReference>
<dbReference type="PANTHER" id="PTHR30055:SF220">
    <property type="entry name" value="TETR-FAMILY REGULATORY PROTEIN"/>
    <property type="match status" value="1"/>
</dbReference>
<dbReference type="InterPro" id="IPR036271">
    <property type="entry name" value="Tet_transcr_reg_TetR-rel_C_sf"/>
</dbReference>
<reference evidence="6 7" key="1">
    <citation type="submission" date="2020-06" db="EMBL/GenBank/DDBJ databases">
        <title>Genome mining for natural products.</title>
        <authorList>
            <person name="Zhang B."/>
            <person name="Shi J."/>
            <person name="Ge H."/>
        </authorList>
    </citation>
    <scope>NUCLEOTIDE SEQUENCE [LARGE SCALE GENOMIC DNA]</scope>
    <source>
        <strain evidence="6 7">NA02069</strain>
    </source>
</reference>
<keyword evidence="1" id="KW-0805">Transcription regulation</keyword>
<keyword evidence="2 4" id="KW-0238">DNA-binding</keyword>
<keyword evidence="3" id="KW-0804">Transcription</keyword>
<dbReference type="InterPro" id="IPR009057">
    <property type="entry name" value="Homeodomain-like_sf"/>
</dbReference>
<feature type="domain" description="HTH tetR-type" evidence="5">
    <location>
        <begin position="9"/>
        <end position="69"/>
    </location>
</feature>
<dbReference type="InterPro" id="IPR025996">
    <property type="entry name" value="MT1864/Rv1816-like_C"/>
</dbReference>
<dbReference type="RefSeq" id="WP_176578698.1">
    <property type="nucleotide sequence ID" value="NZ_CBDRGH010000010.1"/>
</dbReference>
<feature type="DNA-binding region" description="H-T-H motif" evidence="4">
    <location>
        <begin position="32"/>
        <end position="51"/>
    </location>
</feature>
<evidence type="ECO:0000256" key="3">
    <source>
        <dbReference type="ARBA" id="ARBA00023163"/>
    </source>
</evidence>
<gene>
    <name evidence="6" type="ORF">HUT05_46395</name>
</gene>
<dbReference type="EMBL" id="CP056041">
    <property type="protein sequence ID" value="QKZ24130.1"/>
    <property type="molecule type" value="Genomic_DNA"/>
</dbReference>
<dbReference type="GO" id="GO:0000976">
    <property type="term" value="F:transcription cis-regulatory region binding"/>
    <property type="evidence" value="ECO:0007669"/>
    <property type="project" value="TreeGrafter"/>
</dbReference>
<evidence type="ECO:0000256" key="1">
    <source>
        <dbReference type="ARBA" id="ARBA00023015"/>
    </source>
</evidence>
<dbReference type="Pfam" id="PF00440">
    <property type="entry name" value="TetR_N"/>
    <property type="match status" value="1"/>
</dbReference>
<dbReference type="SUPFAM" id="SSF48498">
    <property type="entry name" value="Tetracyclin repressor-like, C-terminal domain"/>
    <property type="match status" value="1"/>
</dbReference>